<dbReference type="EMBL" id="FO082267">
    <property type="protein sequence ID" value="CCO18878.1"/>
    <property type="molecule type" value="Genomic_DNA"/>
</dbReference>
<feature type="transmembrane region" description="Helical" evidence="5">
    <location>
        <begin position="12"/>
        <end position="34"/>
    </location>
</feature>
<organism evidence="7 8">
    <name type="scientific">Bathycoccus prasinos</name>
    <dbReference type="NCBI Taxonomy" id="41875"/>
    <lineage>
        <taxon>Eukaryota</taxon>
        <taxon>Viridiplantae</taxon>
        <taxon>Chlorophyta</taxon>
        <taxon>Mamiellophyceae</taxon>
        <taxon>Mamiellales</taxon>
        <taxon>Bathycoccaceae</taxon>
        <taxon>Bathycoccus</taxon>
    </lineage>
</organism>
<feature type="transmembrane region" description="Helical" evidence="5">
    <location>
        <begin position="195"/>
        <end position="214"/>
    </location>
</feature>
<comment type="subcellular location">
    <subcellularLocation>
        <location evidence="1">Membrane</location>
        <topology evidence="1">Multi-pass membrane protein</topology>
    </subcellularLocation>
</comment>
<dbReference type="OrthoDB" id="6418713at2759"/>
<dbReference type="eggNOG" id="KOG1441">
    <property type="taxonomic scope" value="Eukaryota"/>
</dbReference>
<evidence type="ECO:0000259" key="6">
    <source>
        <dbReference type="Pfam" id="PF03151"/>
    </source>
</evidence>
<evidence type="ECO:0000256" key="3">
    <source>
        <dbReference type="ARBA" id="ARBA00022989"/>
    </source>
</evidence>
<sequence>MKAASTTSMVWSIVFYGAGYLASAAGIIMLNKYILSVTPFHFPIVLSSLGVAFGWVMTALLYKFNVIELGKDKFEMGLKEYVMVVSPIGFFQATTLAAGNTAYFYLSLSFLQMCKAMGPVVLFALLTGMGLDRFNTRVFLSILVIVVGTLMAAWGDVSFTAVGFTCILVAELSEAAKSAWMQFLLANKSFSMWEGLYFISPASLFFLFVASAALEFQDMVDKDAWGMVKGQPHLFALAGCLGFFTNLCSLGVIKAAGSLTLKVLSMSRSVLLILYGMAVYHDVVTVVEAIGYGIVLVGFFWYNFAKIAQKEQEAKEREALEKEPLLSGSSSEKSAA</sequence>
<keyword evidence="4 5" id="KW-0472">Membrane</keyword>
<proteinExistence type="predicted"/>
<evidence type="ECO:0000256" key="5">
    <source>
        <dbReference type="SAM" id="Phobius"/>
    </source>
</evidence>
<protein>
    <submittedName>
        <fullName evidence="7">DUF250 domain membrane protein</fullName>
    </submittedName>
</protein>
<evidence type="ECO:0000313" key="7">
    <source>
        <dbReference type="EMBL" id="CCO18878.1"/>
    </source>
</evidence>
<dbReference type="InterPro" id="IPR004853">
    <property type="entry name" value="Sugar_P_trans_dom"/>
</dbReference>
<feature type="domain" description="Sugar phosphate transporter" evidence="6">
    <location>
        <begin position="20"/>
        <end position="303"/>
    </location>
</feature>
<gene>
    <name evidence="7" type="ordered locus">Bathy12g00850</name>
</gene>
<dbReference type="AlphaFoldDB" id="K8FBA3"/>
<evidence type="ECO:0000256" key="4">
    <source>
        <dbReference type="ARBA" id="ARBA00023136"/>
    </source>
</evidence>
<reference evidence="7 8" key="1">
    <citation type="submission" date="2011-10" db="EMBL/GenBank/DDBJ databases">
        <authorList>
            <person name="Genoscope - CEA"/>
        </authorList>
    </citation>
    <scope>NUCLEOTIDE SEQUENCE [LARGE SCALE GENOMIC DNA]</scope>
    <source>
        <strain evidence="7 8">RCC 1105</strain>
    </source>
</reference>
<feature type="transmembrane region" description="Helical" evidence="5">
    <location>
        <begin position="40"/>
        <end position="61"/>
    </location>
</feature>
<keyword evidence="2 5" id="KW-0812">Transmembrane</keyword>
<evidence type="ECO:0000256" key="1">
    <source>
        <dbReference type="ARBA" id="ARBA00004141"/>
    </source>
</evidence>
<name>K8FBA3_9CHLO</name>
<evidence type="ECO:0000256" key="2">
    <source>
        <dbReference type="ARBA" id="ARBA00022692"/>
    </source>
</evidence>
<accession>K8FBA3</accession>
<keyword evidence="8" id="KW-1185">Reference proteome</keyword>
<keyword evidence="3 5" id="KW-1133">Transmembrane helix</keyword>
<dbReference type="Pfam" id="PF03151">
    <property type="entry name" value="TPT"/>
    <property type="match status" value="1"/>
</dbReference>
<dbReference type="GO" id="GO:0016020">
    <property type="term" value="C:membrane"/>
    <property type="evidence" value="ECO:0007669"/>
    <property type="project" value="UniProtKB-SubCell"/>
</dbReference>
<dbReference type="RefSeq" id="XP_007509763.1">
    <property type="nucleotide sequence ID" value="XM_007509701.1"/>
</dbReference>
<feature type="transmembrane region" description="Helical" evidence="5">
    <location>
        <begin position="104"/>
        <end position="126"/>
    </location>
</feature>
<evidence type="ECO:0000313" key="8">
    <source>
        <dbReference type="Proteomes" id="UP000198341"/>
    </source>
</evidence>
<feature type="transmembrane region" description="Helical" evidence="5">
    <location>
        <begin position="81"/>
        <end position="98"/>
    </location>
</feature>
<dbReference type="PANTHER" id="PTHR11132">
    <property type="entry name" value="SOLUTE CARRIER FAMILY 35"/>
    <property type="match status" value="1"/>
</dbReference>
<dbReference type="InterPro" id="IPR050186">
    <property type="entry name" value="TPT_transporter"/>
</dbReference>
<dbReference type="KEGG" id="bpg:Bathy12g00850"/>
<dbReference type="GeneID" id="19012601"/>
<dbReference type="Proteomes" id="UP000198341">
    <property type="component" value="Chromosome 12"/>
</dbReference>
<feature type="transmembrane region" description="Helical" evidence="5">
    <location>
        <begin position="234"/>
        <end position="253"/>
    </location>
</feature>
<feature type="transmembrane region" description="Helical" evidence="5">
    <location>
        <begin position="138"/>
        <end position="155"/>
    </location>
</feature>
<feature type="transmembrane region" description="Helical" evidence="5">
    <location>
        <begin position="286"/>
        <end position="305"/>
    </location>
</feature>